<dbReference type="SUPFAM" id="SSF51556">
    <property type="entry name" value="Metallo-dependent hydrolases"/>
    <property type="match status" value="1"/>
</dbReference>
<dbReference type="InterPro" id="IPR050378">
    <property type="entry name" value="Metallo-dep_Hydrolases_sf"/>
</dbReference>
<dbReference type="CDD" id="cd01297">
    <property type="entry name" value="D-aminoacylase"/>
    <property type="match status" value="1"/>
</dbReference>
<dbReference type="Gene3D" id="3.20.20.140">
    <property type="entry name" value="Metal-dependent hydrolases"/>
    <property type="match status" value="1"/>
</dbReference>
<dbReference type="PANTHER" id="PTHR11647">
    <property type="entry name" value="HYDRANTOINASE/DIHYDROPYRIMIDINASE FAMILY MEMBER"/>
    <property type="match status" value="1"/>
</dbReference>
<proteinExistence type="predicted"/>
<dbReference type="Gene3D" id="2.30.40.10">
    <property type="entry name" value="Urease, subunit C, domain 1"/>
    <property type="match status" value="1"/>
</dbReference>
<evidence type="ECO:0000259" key="1">
    <source>
        <dbReference type="Pfam" id="PF07969"/>
    </source>
</evidence>
<dbReference type="AlphaFoldDB" id="A0A0G1NFS4"/>
<protein>
    <submittedName>
        <fullName evidence="2">N-acyl-D-amino-acid deacylase</fullName>
    </submittedName>
</protein>
<dbReference type="Pfam" id="PF07969">
    <property type="entry name" value="Amidohydro_3"/>
    <property type="match status" value="2"/>
</dbReference>
<evidence type="ECO:0000313" key="3">
    <source>
        <dbReference type="Proteomes" id="UP000034644"/>
    </source>
</evidence>
<dbReference type="InterPro" id="IPR013108">
    <property type="entry name" value="Amidohydro_3"/>
</dbReference>
<sequence length="526" mass="58060">MAFDILIKNGTLIDGTGRERYPADVGINKNAIAEIGDLKNQKAEKVIDAANLHVVPGFIDVLNHSDTYWTMFPMPSMESLLRQGITTIIGGNCGASLAPLVEGNVIAAIQKWADMSEVSINWLRMSEFLEQLERMKFGVNFGTLVGHGTLRRGLIKDEVRNLTGDEMAKIKFMLEEALESGAFGLSTGLAFSHAKTTPVEEIIELAKLVEKYDGVYASHLRDEAGRLDDSVTETIRVAMESQAKIQISHFKAMGQSGWPNFAANLERLEQAHDGGLNVNFDVFPYTVTGSVIYTLLPDWAAEGGKKKLLSRLRDPHERRKIIHELKKNPLAEYDKIIVAISPADKTFIGKSLKEIAQNQGVEPEEALLNMILVAEDQLIAFIHSLSEENVAAGIASKISMVSSDGSGYNLGYARKGTLVHPRSFGAFPRLLGKYVREEKKLSWEEAVRKISSLPAEKYGLKKRGLITEGNFADLTIYNPETVSDLATFKNPYLYPRGVEYVIVNGKTAVEKGVYNGELAGRVLRKS</sequence>
<dbReference type="PATRIC" id="fig|1618614.3.peg.106"/>
<reference evidence="2 3" key="1">
    <citation type="journal article" date="2015" name="Nature">
        <title>rRNA introns, odd ribosomes, and small enigmatic genomes across a large radiation of phyla.</title>
        <authorList>
            <person name="Brown C.T."/>
            <person name="Hug L.A."/>
            <person name="Thomas B.C."/>
            <person name="Sharon I."/>
            <person name="Castelle C.J."/>
            <person name="Singh A."/>
            <person name="Wilkins M.J."/>
            <person name="Williams K.H."/>
            <person name="Banfield J.F."/>
        </authorList>
    </citation>
    <scope>NUCLEOTIDE SEQUENCE [LARGE SCALE GENOMIC DNA]</scope>
</reference>
<gene>
    <name evidence="2" type="ORF">UX27_C0006G0004</name>
</gene>
<feature type="domain" description="Amidohydrolase 3" evidence="1">
    <location>
        <begin position="45"/>
        <end position="207"/>
    </location>
</feature>
<dbReference type="EMBL" id="LCLO01000006">
    <property type="protein sequence ID" value="KKU19351.1"/>
    <property type="molecule type" value="Genomic_DNA"/>
</dbReference>
<dbReference type="GO" id="GO:0016811">
    <property type="term" value="F:hydrolase activity, acting on carbon-nitrogen (but not peptide) bonds, in linear amides"/>
    <property type="evidence" value="ECO:0007669"/>
    <property type="project" value="InterPro"/>
</dbReference>
<dbReference type="InterPro" id="IPR011059">
    <property type="entry name" value="Metal-dep_hydrolase_composite"/>
</dbReference>
<comment type="caution">
    <text evidence="2">The sequence shown here is derived from an EMBL/GenBank/DDBJ whole genome shotgun (WGS) entry which is preliminary data.</text>
</comment>
<feature type="domain" description="Amidohydrolase 3" evidence="1">
    <location>
        <begin position="421"/>
        <end position="508"/>
    </location>
</feature>
<dbReference type="SUPFAM" id="SSF51338">
    <property type="entry name" value="Composite domain of metallo-dependent hydrolases"/>
    <property type="match status" value="1"/>
</dbReference>
<dbReference type="Gene3D" id="3.30.1490.130">
    <property type="entry name" value="D-aminoacylase. Domain 3"/>
    <property type="match status" value="1"/>
</dbReference>
<organism evidence="2 3">
    <name type="scientific">Candidatus Azambacteria bacterium GW2011_GWA2_45_90</name>
    <dbReference type="NCBI Taxonomy" id="1618614"/>
    <lineage>
        <taxon>Bacteria</taxon>
        <taxon>Candidatus Azamiibacteriota</taxon>
    </lineage>
</organism>
<dbReference type="InterPro" id="IPR032466">
    <property type="entry name" value="Metal_Hydrolase"/>
</dbReference>
<evidence type="ECO:0000313" key="2">
    <source>
        <dbReference type="EMBL" id="KKU19351.1"/>
    </source>
</evidence>
<accession>A0A0G1NFS4</accession>
<dbReference type="PANTHER" id="PTHR11647:SF1">
    <property type="entry name" value="COLLAPSIN RESPONSE MEDIATOR PROTEIN"/>
    <property type="match status" value="1"/>
</dbReference>
<dbReference type="InterPro" id="IPR023100">
    <property type="entry name" value="D-aminoacylase_insert_dom_sf"/>
</dbReference>
<dbReference type="Proteomes" id="UP000034644">
    <property type="component" value="Unassembled WGS sequence"/>
</dbReference>
<name>A0A0G1NFS4_9BACT</name>